<sequence>MEIAALTRDSRGETTEDTTAALFVVTKCSVRGLCANEMADSRDSSFQHGQVKDARFLHRNGSMSSGVHEEIGVLFGKADKLASGASASH</sequence>
<keyword evidence="2" id="KW-1185">Reference proteome</keyword>
<dbReference type="EMBL" id="OZ023703">
    <property type="protein sequence ID" value="CAK9872115.1"/>
    <property type="molecule type" value="Genomic_DNA"/>
</dbReference>
<accession>A0ABP1BA36</accession>
<evidence type="ECO:0000313" key="2">
    <source>
        <dbReference type="Proteomes" id="UP001497522"/>
    </source>
</evidence>
<evidence type="ECO:0000313" key="1">
    <source>
        <dbReference type="EMBL" id="CAK9872115.1"/>
    </source>
</evidence>
<name>A0ABP1BA36_9BRYO</name>
<protein>
    <submittedName>
        <fullName evidence="1">Uncharacterized protein</fullName>
    </submittedName>
</protein>
<reference evidence="1 2" key="1">
    <citation type="submission" date="2024-03" db="EMBL/GenBank/DDBJ databases">
        <authorList>
            <consortium name="ELIXIR-Norway"/>
            <consortium name="Elixir Norway"/>
        </authorList>
    </citation>
    <scope>NUCLEOTIDE SEQUENCE [LARGE SCALE GENOMIC DNA]</scope>
</reference>
<organism evidence="1 2">
    <name type="scientific">Sphagnum jensenii</name>
    <dbReference type="NCBI Taxonomy" id="128206"/>
    <lineage>
        <taxon>Eukaryota</taxon>
        <taxon>Viridiplantae</taxon>
        <taxon>Streptophyta</taxon>
        <taxon>Embryophyta</taxon>
        <taxon>Bryophyta</taxon>
        <taxon>Sphagnophytina</taxon>
        <taxon>Sphagnopsida</taxon>
        <taxon>Sphagnales</taxon>
        <taxon>Sphagnaceae</taxon>
        <taxon>Sphagnum</taxon>
    </lineage>
</organism>
<dbReference type="Proteomes" id="UP001497522">
    <property type="component" value="Chromosome 2"/>
</dbReference>
<proteinExistence type="predicted"/>
<gene>
    <name evidence="1" type="ORF">CSSPJE1EN2_LOCUS14712</name>
</gene>